<name>A0AAV9R2Q0_9TELE</name>
<dbReference type="AlphaFoldDB" id="A0AAV9R2Q0"/>
<accession>A0AAV9R2Q0</accession>
<organism evidence="1 2">
    <name type="scientific">Crenichthys baileyi</name>
    <name type="common">White River springfish</name>
    <dbReference type="NCBI Taxonomy" id="28760"/>
    <lineage>
        <taxon>Eukaryota</taxon>
        <taxon>Metazoa</taxon>
        <taxon>Chordata</taxon>
        <taxon>Craniata</taxon>
        <taxon>Vertebrata</taxon>
        <taxon>Euteleostomi</taxon>
        <taxon>Actinopterygii</taxon>
        <taxon>Neopterygii</taxon>
        <taxon>Teleostei</taxon>
        <taxon>Neoteleostei</taxon>
        <taxon>Acanthomorphata</taxon>
        <taxon>Ovalentaria</taxon>
        <taxon>Atherinomorphae</taxon>
        <taxon>Cyprinodontiformes</taxon>
        <taxon>Goodeidae</taxon>
        <taxon>Crenichthys</taxon>
    </lineage>
</organism>
<evidence type="ECO:0000313" key="1">
    <source>
        <dbReference type="EMBL" id="KAK5603201.1"/>
    </source>
</evidence>
<keyword evidence="2" id="KW-1185">Reference proteome</keyword>
<protein>
    <submittedName>
        <fullName evidence="1">Uncharacterized protein</fullName>
    </submittedName>
</protein>
<sequence length="170" mass="19640">MVGLRSLAPDSMCFVRGQMLRGVELSPLLTPLTRQPRQSQPCVGFVTQPILHHVVRYGLCNHQAAGFKTKLRNHYQQEYMHSVDIFPHLQLYFENSQQCERSPSSYVIYKIARGSTEAGHLHAFMTKIFCERGKFQKRFTWAKENDWIVDQCSNVLFSVKSIFAFPLLIS</sequence>
<proteinExistence type="predicted"/>
<gene>
    <name evidence="1" type="ORF">CRENBAI_012883</name>
</gene>
<dbReference type="Proteomes" id="UP001311232">
    <property type="component" value="Unassembled WGS sequence"/>
</dbReference>
<dbReference type="EMBL" id="JAHHUM010002553">
    <property type="protein sequence ID" value="KAK5603201.1"/>
    <property type="molecule type" value="Genomic_DNA"/>
</dbReference>
<comment type="caution">
    <text evidence="1">The sequence shown here is derived from an EMBL/GenBank/DDBJ whole genome shotgun (WGS) entry which is preliminary data.</text>
</comment>
<evidence type="ECO:0000313" key="2">
    <source>
        <dbReference type="Proteomes" id="UP001311232"/>
    </source>
</evidence>
<reference evidence="1 2" key="1">
    <citation type="submission" date="2021-06" db="EMBL/GenBank/DDBJ databases">
        <authorList>
            <person name="Palmer J.M."/>
        </authorList>
    </citation>
    <scope>NUCLEOTIDE SEQUENCE [LARGE SCALE GENOMIC DNA]</scope>
    <source>
        <strain evidence="1 2">MEX-2019</strain>
        <tissue evidence="1">Muscle</tissue>
    </source>
</reference>